<proteinExistence type="predicted"/>
<gene>
    <name evidence="1" type="ORF">Dthio_PD1493</name>
</gene>
<dbReference type="EMBL" id="ACJN02000003">
    <property type="protein sequence ID" value="EFI34151.1"/>
    <property type="molecule type" value="Genomic_DNA"/>
</dbReference>
<name>D6STY5_9BACT</name>
<dbReference type="AlphaFoldDB" id="D6STY5"/>
<accession>D6STY5</accession>
<protein>
    <submittedName>
        <fullName evidence="1">Uncharacterized protein</fullName>
    </submittedName>
</protein>
<comment type="caution">
    <text evidence="1">The sequence shown here is derived from an EMBL/GenBank/DDBJ whole genome shotgun (WGS) entry which is preliminary data.</text>
</comment>
<dbReference type="Proteomes" id="UP000005496">
    <property type="component" value="Unassembled WGS sequence"/>
</dbReference>
<reference evidence="1" key="1">
    <citation type="submission" date="2010-05" db="EMBL/GenBank/DDBJ databases">
        <title>The draft genome of Desulfonatronospira thiodismutans ASO3-1.</title>
        <authorList>
            <consortium name="US DOE Joint Genome Institute (JGI-PGF)"/>
            <person name="Lucas S."/>
            <person name="Copeland A."/>
            <person name="Lapidus A."/>
            <person name="Cheng J.-F."/>
            <person name="Bruce D."/>
            <person name="Goodwin L."/>
            <person name="Pitluck S."/>
            <person name="Chertkov O."/>
            <person name="Brettin T."/>
            <person name="Detter J.C."/>
            <person name="Han C."/>
            <person name="Land M.L."/>
            <person name="Hauser L."/>
            <person name="Kyrpides N."/>
            <person name="Mikhailova N."/>
            <person name="Muyzer G."/>
            <person name="Woyke T."/>
        </authorList>
    </citation>
    <scope>NUCLEOTIDE SEQUENCE [LARGE SCALE GENOMIC DNA]</scope>
    <source>
        <strain evidence="1">ASO3-1</strain>
    </source>
</reference>
<evidence type="ECO:0000313" key="2">
    <source>
        <dbReference type="Proteomes" id="UP000005496"/>
    </source>
</evidence>
<sequence>MHSLAFLPQALQERAVTIQGVPVITTERSLKAYSPAVSGKAARSPRETDFCLRAAGFTGVCNEVARAKKIFSGTGSLQASHRCSAHTV</sequence>
<keyword evidence="2" id="KW-1185">Reference proteome</keyword>
<evidence type="ECO:0000313" key="1">
    <source>
        <dbReference type="EMBL" id="EFI34151.1"/>
    </source>
</evidence>
<organism evidence="1 2">
    <name type="scientific">Desulfonatronospira thiodismutans ASO3-1</name>
    <dbReference type="NCBI Taxonomy" id="555779"/>
    <lineage>
        <taxon>Bacteria</taxon>
        <taxon>Pseudomonadati</taxon>
        <taxon>Thermodesulfobacteriota</taxon>
        <taxon>Desulfovibrionia</taxon>
        <taxon>Desulfovibrionales</taxon>
        <taxon>Desulfonatronovibrionaceae</taxon>
        <taxon>Desulfonatronospira</taxon>
    </lineage>
</organism>